<dbReference type="SMART" id="SM00331">
    <property type="entry name" value="PP2C_SIG"/>
    <property type="match status" value="1"/>
</dbReference>
<dbReference type="Gene3D" id="3.30.565.10">
    <property type="entry name" value="Histidine kinase-like ATPase, C-terminal domain"/>
    <property type="match status" value="1"/>
</dbReference>
<keyword evidence="2" id="KW-0723">Serine/threonine-protein kinase</keyword>
<accession>A0A2S7IMP7</accession>
<dbReference type="EMBL" id="PTRA01000001">
    <property type="protein sequence ID" value="PQA59013.1"/>
    <property type="molecule type" value="Genomic_DNA"/>
</dbReference>
<dbReference type="InterPro" id="IPR001932">
    <property type="entry name" value="PPM-type_phosphatase-like_dom"/>
</dbReference>
<evidence type="ECO:0000259" key="1">
    <source>
        <dbReference type="SMART" id="SM00331"/>
    </source>
</evidence>
<protein>
    <submittedName>
        <fullName evidence="2">Serine/threonine protein kinase</fullName>
    </submittedName>
</protein>
<dbReference type="PANTHER" id="PTHR35801:SF1">
    <property type="entry name" value="PHOSPHOSERINE PHOSPHATASE RSBX"/>
    <property type="match status" value="1"/>
</dbReference>
<evidence type="ECO:0000313" key="3">
    <source>
        <dbReference type="Proteomes" id="UP000239590"/>
    </source>
</evidence>
<dbReference type="Pfam" id="PF07228">
    <property type="entry name" value="SpoIIE"/>
    <property type="match status" value="1"/>
</dbReference>
<name>A0A2S7IMP7_9BACT</name>
<dbReference type="OrthoDB" id="479131at2"/>
<dbReference type="Proteomes" id="UP000239590">
    <property type="component" value="Unassembled WGS sequence"/>
</dbReference>
<keyword evidence="2" id="KW-0418">Kinase</keyword>
<proteinExistence type="predicted"/>
<sequence length="333" mass="36881">MDNHRSFAATDRSYLALTKREIHSMASQLEFPTHRLAEIDLIVAELASNLIKHATGGEILVRSFNEANQSGIELISIDQGPGIADPTRMLEDGMSTTQTLGHGLGSIKRLSDTFQIYSQPDWGTIILSRIYKVVPQRRMSRLDIRSIVVPKPGETQSGDGFFAKIAPEQVKLFLGDGLGHGPEAALAVQTAIEALKTSTESRPSELIRLLHRAVKKTRGLVGTLAFFDAKTRTWQLCGVGNIATTLKGANFSKRHFSYNGIIGMNIPTSLNEQTLVMEAGQYLILCSDGIRSRWETYKYPNITKYDLSILAAALYKDYARKTDDMSIVVCRFN</sequence>
<dbReference type="GO" id="GO:0004674">
    <property type="term" value="F:protein serine/threonine kinase activity"/>
    <property type="evidence" value="ECO:0007669"/>
    <property type="project" value="UniProtKB-KW"/>
</dbReference>
<dbReference type="SUPFAM" id="SSF55874">
    <property type="entry name" value="ATPase domain of HSP90 chaperone/DNA topoisomerase II/histidine kinase"/>
    <property type="match status" value="1"/>
</dbReference>
<feature type="domain" description="PPM-type phosphatase" evidence="1">
    <location>
        <begin position="139"/>
        <end position="332"/>
    </location>
</feature>
<dbReference type="PANTHER" id="PTHR35801">
    <property type="entry name" value="PHOSPHOSERINE PHOSPHATASE RSBX"/>
    <property type="match status" value="1"/>
</dbReference>
<evidence type="ECO:0000313" key="2">
    <source>
        <dbReference type="EMBL" id="PQA59013.1"/>
    </source>
</evidence>
<dbReference type="InterPro" id="IPR036890">
    <property type="entry name" value="HATPase_C_sf"/>
</dbReference>
<dbReference type="RefSeq" id="WP_104710185.1">
    <property type="nucleotide sequence ID" value="NZ_PTRA01000001.1"/>
</dbReference>
<dbReference type="Gene3D" id="3.60.40.10">
    <property type="entry name" value="PPM-type phosphatase domain"/>
    <property type="match status" value="1"/>
</dbReference>
<dbReference type="InterPro" id="IPR003594">
    <property type="entry name" value="HATPase_dom"/>
</dbReference>
<organism evidence="2 3">
    <name type="scientific">Siphonobacter curvatus</name>
    <dbReference type="NCBI Taxonomy" id="2094562"/>
    <lineage>
        <taxon>Bacteria</taxon>
        <taxon>Pseudomonadati</taxon>
        <taxon>Bacteroidota</taxon>
        <taxon>Cytophagia</taxon>
        <taxon>Cytophagales</taxon>
        <taxon>Cytophagaceae</taxon>
        <taxon>Siphonobacter</taxon>
    </lineage>
</organism>
<reference evidence="3" key="1">
    <citation type="submission" date="2018-02" db="EMBL/GenBank/DDBJ databases">
        <title>Genome sequencing of Solimonas sp. HR-BB.</title>
        <authorList>
            <person name="Lee Y."/>
            <person name="Jeon C.O."/>
        </authorList>
    </citation>
    <scope>NUCLEOTIDE SEQUENCE [LARGE SCALE GENOMIC DNA]</scope>
    <source>
        <strain evidence="3">HR-U</strain>
    </source>
</reference>
<keyword evidence="2" id="KW-0808">Transferase</keyword>
<dbReference type="InterPro" id="IPR036457">
    <property type="entry name" value="PPM-type-like_dom_sf"/>
</dbReference>
<gene>
    <name evidence="2" type="ORF">C5O19_04980</name>
</gene>
<dbReference type="AlphaFoldDB" id="A0A2S7IMP7"/>
<dbReference type="InterPro" id="IPR039248">
    <property type="entry name" value="Ptase_RsbX"/>
</dbReference>
<comment type="caution">
    <text evidence="2">The sequence shown here is derived from an EMBL/GenBank/DDBJ whole genome shotgun (WGS) entry which is preliminary data.</text>
</comment>
<dbReference type="SUPFAM" id="SSF81606">
    <property type="entry name" value="PP2C-like"/>
    <property type="match status" value="1"/>
</dbReference>
<dbReference type="Pfam" id="PF13581">
    <property type="entry name" value="HATPase_c_2"/>
    <property type="match status" value="1"/>
</dbReference>
<dbReference type="CDD" id="cd16934">
    <property type="entry name" value="HATPase_RsbT-like"/>
    <property type="match status" value="1"/>
</dbReference>
<keyword evidence="3" id="KW-1185">Reference proteome</keyword>